<sequence length="442" mass="48973">MHYRNSLLVILSLAFFSCAHAQEKKFLGTKTPYPFKAVRYTPPPGGFTPVFVNYVGRHGARFLTKAGADIKVQALLQQAQQSAALTPVGVQLLAMTNRFLTIEQNNYENISQLGAAEQAGIGERILKNNGPAFKGRGLDVEVTHKVRTRQSATAFLSAFKNYSGDKTIHAAPADTAENVLRFYDLSPAYTTFKDGPVVTGRADSLEQDARTASVAQAVWKKVFKPSFALQEEKALTFTKSLYDLYSVQFSIPLEIKAKGYQHDSINFGIAFDASSLAWMSFINDAEDFYEKGPGLDTLGIQVTVAVPLLADFLNSTAAAINGNLQKDAVLRFTHAEAISPFATLLGIPAASHPTASVYRYAQHWQASGIIPLSANIQWIVYSNGKDYLVKVLLNEREVQLPVKTAHYPYYKWEDVQQYYADKLHKIGTTPDADMHRYLLELK</sequence>
<dbReference type="PROSITE" id="PS51257">
    <property type="entry name" value="PROKAR_LIPOPROTEIN"/>
    <property type="match status" value="1"/>
</dbReference>
<dbReference type="RefSeq" id="WP_089833899.1">
    <property type="nucleotide sequence ID" value="NZ_FNBN01000003.1"/>
</dbReference>
<dbReference type="EMBL" id="FNBN01000003">
    <property type="protein sequence ID" value="SDG24851.1"/>
    <property type="molecule type" value="Genomic_DNA"/>
</dbReference>
<dbReference type="GO" id="GO:0016020">
    <property type="term" value="C:membrane"/>
    <property type="evidence" value="ECO:0007669"/>
    <property type="project" value="UniProtKB-SubCell"/>
</dbReference>
<evidence type="ECO:0000256" key="1">
    <source>
        <dbReference type="ARBA" id="ARBA00004370"/>
    </source>
</evidence>
<comment type="subcellular location">
    <subcellularLocation>
        <location evidence="1">Membrane</location>
    </subcellularLocation>
</comment>
<dbReference type="GO" id="GO:0034417">
    <property type="term" value="F:bisphosphoglycerate 3-phosphatase activity"/>
    <property type="evidence" value="ECO:0007669"/>
    <property type="project" value="UniProtKB-EC"/>
</dbReference>
<evidence type="ECO:0000256" key="6">
    <source>
        <dbReference type="ARBA" id="ARBA00022729"/>
    </source>
</evidence>
<dbReference type="STRING" id="104663.SAMN04488121_103956"/>
<evidence type="ECO:0000256" key="11">
    <source>
        <dbReference type="ARBA" id="ARBA00043671"/>
    </source>
</evidence>
<keyword evidence="8" id="KW-0472">Membrane</keyword>
<evidence type="ECO:0000256" key="5">
    <source>
        <dbReference type="ARBA" id="ARBA00018097"/>
    </source>
</evidence>
<dbReference type="AlphaFoldDB" id="A0A1G7SPJ2"/>
<name>A0A1G7SPJ2_CHIFI</name>
<evidence type="ECO:0000256" key="2">
    <source>
        <dbReference type="ARBA" id="ARBA00008422"/>
    </source>
</evidence>
<dbReference type="Pfam" id="PF00328">
    <property type="entry name" value="His_Phos_2"/>
    <property type="match status" value="1"/>
</dbReference>
<dbReference type="OrthoDB" id="9770871at2"/>
<dbReference type="PANTHER" id="PTHR20963:SF8">
    <property type="entry name" value="MULTIPLE INOSITOL POLYPHOSPHATE PHOSPHATASE 1"/>
    <property type="match status" value="1"/>
</dbReference>
<comment type="catalytic activity">
    <reaction evidence="13">
        <text>(2R)-2,3-bisphosphoglycerate + H2O = (2R)-2-phosphoglycerate + phosphate</text>
        <dbReference type="Rhea" id="RHEA:27381"/>
        <dbReference type="ChEBI" id="CHEBI:15377"/>
        <dbReference type="ChEBI" id="CHEBI:43474"/>
        <dbReference type="ChEBI" id="CHEBI:58248"/>
        <dbReference type="ChEBI" id="CHEBI:58289"/>
        <dbReference type="EC" id="3.1.3.80"/>
    </reaction>
    <physiologicalReaction direction="left-to-right" evidence="13">
        <dbReference type="Rhea" id="RHEA:27382"/>
    </physiologicalReaction>
</comment>
<gene>
    <name evidence="15" type="ORF">SAMN04488121_103956</name>
</gene>
<keyword evidence="7" id="KW-0378">Hydrolase</keyword>
<comment type="catalytic activity">
    <reaction evidence="10">
        <text>1D-myo-inositol 1,2,5,6-tetrakisphosphate + H2O = 1D-myo-inositol 1,2,6-trisphosphate + phosphate</text>
        <dbReference type="Rhea" id="RHEA:77119"/>
        <dbReference type="ChEBI" id="CHEBI:15377"/>
        <dbReference type="ChEBI" id="CHEBI:43474"/>
        <dbReference type="ChEBI" id="CHEBI:195535"/>
        <dbReference type="ChEBI" id="CHEBI:195537"/>
        <dbReference type="EC" id="3.1.3.62"/>
    </reaction>
    <physiologicalReaction direction="left-to-right" evidence="10">
        <dbReference type="Rhea" id="RHEA:77120"/>
    </physiologicalReaction>
</comment>
<dbReference type="EC" id="3.1.3.80" evidence="3"/>
<organism evidence="15 16">
    <name type="scientific">Chitinophaga filiformis</name>
    <name type="common">Myxococcus filiformis</name>
    <name type="synonym">Flexibacter filiformis</name>
    <dbReference type="NCBI Taxonomy" id="104663"/>
    <lineage>
        <taxon>Bacteria</taxon>
        <taxon>Pseudomonadati</taxon>
        <taxon>Bacteroidota</taxon>
        <taxon>Chitinophagia</taxon>
        <taxon>Chitinophagales</taxon>
        <taxon>Chitinophagaceae</taxon>
        <taxon>Chitinophaga</taxon>
    </lineage>
</organism>
<evidence type="ECO:0000256" key="9">
    <source>
        <dbReference type="ARBA" id="ARBA00031642"/>
    </source>
</evidence>
<evidence type="ECO:0000313" key="15">
    <source>
        <dbReference type="EMBL" id="SDG24851.1"/>
    </source>
</evidence>
<comment type="similarity">
    <text evidence="2">Belongs to the histidine acid phosphatase family. MINPP1 subfamily.</text>
</comment>
<dbReference type="SUPFAM" id="SSF53254">
    <property type="entry name" value="Phosphoglycerate mutase-like"/>
    <property type="match status" value="1"/>
</dbReference>
<dbReference type="PANTHER" id="PTHR20963">
    <property type="entry name" value="MULTIPLE INOSITOL POLYPHOSPHATE PHOSPHATASE-RELATED"/>
    <property type="match status" value="1"/>
</dbReference>
<evidence type="ECO:0000256" key="7">
    <source>
        <dbReference type="ARBA" id="ARBA00022801"/>
    </source>
</evidence>
<proteinExistence type="inferred from homology"/>
<evidence type="ECO:0000256" key="13">
    <source>
        <dbReference type="ARBA" id="ARBA00043832"/>
    </source>
</evidence>
<feature type="chain" id="PRO_5011517777" description="Multiple inositol polyphosphate phosphatase 1" evidence="14">
    <location>
        <begin position="22"/>
        <end position="442"/>
    </location>
</feature>
<evidence type="ECO:0000256" key="10">
    <source>
        <dbReference type="ARBA" id="ARBA00043668"/>
    </source>
</evidence>
<evidence type="ECO:0000313" key="16">
    <source>
        <dbReference type="Proteomes" id="UP000199045"/>
    </source>
</evidence>
<accession>A0A1G7SPJ2</accession>
<feature type="signal peptide" evidence="14">
    <location>
        <begin position="1"/>
        <end position="21"/>
    </location>
</feature>
<keyword evidence="6 14" id="KW-0732">Signal</keyword>
<reference evidence="15 16" key="1">
    <citation type="submission" date="2016-10" db="EMBL/GenBank/DDBJ databases">
        <authorList>
            <person name="de Groot N.N."/>
        </authorList>
    </citation>
    <scope>NUCLEOTIDE SEQUENCE [LARGE SCALE GENOMIC DNA]</scope>
    <source>
        <strain evidence="15 16">DSM 527</strain>
    </source>
</reference>
<evidence type="ECO:0000256" key="12">
    <source>
        <dbReference type="ARBA" id="ARBA00043691"/>
    </source>
</evidence>
<protein>
    <recommendedName>
        <fullName evidence="5">Multiple inositol polyphosphate phosphatase 1</fullName>
        <ecNumber evidence="4">3.1.3.62</ecNumber>
        <ecNumber evidence="3">3.1.3.80</ecNumber>
    </recommendedName>
    <alternativeName>
        <fullName evidence="9">2,3-bisphosphoglycerate 3-phosphatase</fullName>
    </alternativeName>
</protein>
<evidence type="ECO:0000256" key="14">
    <source>
        <dbReference type="SAM" id="SignalP"/>
    </source>
</evidence>
<comment type="catalytic activity">
    <reaction evidence="11">
        <text>1D-myo-inositol 1,2,4,5,6-pentakisphosphate + H2O = 1D-myo-inositol 1,2,5,6-tetrakisphosphate + phosphate</text>
        <dbReference type="Rhea" id="RHEA:77115"/>
        <dbReference type="ChEBI" id="CHEBI:15377"/>
        <dbReference type="ChEBI" id="CHEBI:43474"/>
        <dbReference type="ChEBI" id="CHEBI:57798"/>
        <dbReference type="ChEBI" id="CHEBI:195535"/>
        <dbReference type="EC" id="3.1.3.62"/>
    </reaction>
    <physiologicalReaction direction="left-to-right" evidence="11">
        <dbReference type="Rhea" id="RHEA:77116"/>
    </physiologicalReaction>
</comment>
<evidence type="ECO:0000256" key="3">
    <source>
        <dbReference type="ARBA" id="ARBA00012976"/>
    </source>
</evidence>
<dbReference type="Gene3D" id="3.40.50.1240">
    <property type="entry name" value="Phosphoglycerate mutase-like"/>
    <property type="match status" value="1"/>
</dbReference>
<evidence type="ECO:0000256" key="4">
    <source>
        <dbReference type="ARBA" id="ARBA00013040"/>
    </source>
</evidence>
<comment type="catalytic activity">
    <reaction evidence="12">
        <text>1D-myo-inositol hexakisphosphate + H2O = 1D-myo-inositol 1,2,4,5,6-pentakisphosphate + phosphate</text>
        <dbReference type="Rhea" id="RHEA:16989"/>
        <dbReference type="ChEBI" id="CHEBI:15377"/>
        <dbReference type="ChEBI" id="CHEBI:43474"/>
        <dbReference type="ChEBI" id="CHEBI:57798"/>
        <dbReference type="ChEBI" id="CHEBI:58130"/>
        <dbReference type="EC" id="3.1.3.62"/>
    </reaction>
    <physiologicalReaction direction="left-to-right" evidence="12">
        <dbReference type="Rhea" id="RHEA:16990"/>
    </physiologicalReaction>
</comment>
<evidence type="ECO:0000256" key="8">
    <source>
        <dbReference type="ARBA" id="ARBA00023136"/>
    </source>
</evidence>
<dbReference type="EC" id="3.1.3.62" evidence="4"/>
<dbReference type="InterPro" id="IPR000560">
    <property type="entry name" value="His_Pase_clade-2"/>
</dbReference>
<dbReference type="Proteomes" id="UP000199045">
    <property type="component" value="Unassembled WGS sequence"/>
</dbReference>
<dbReference type="InterPro" id="IPR029033">
    <property type="entry name" value="His_PPase_superfam"/>
</dbReference>